<proteinExistence type="predicted"/>
<sequence>MRLFQKCPKGFFTCKKGKITCIQTEFVCDCSPDCDDSSDEDKTWAGCAMQMKCSSAAGMLLYHTKHVSKRH</sequence>
<dbReference type="Proteomes" id="UP000828390">
    <property type="component" value="Unassembled WGS sequence"/>
</dbReference>
<accession>A0A9D4JHM4</accession>
<dbReference type="Pfam" id="PF00057">
    <property type="entry name" value="Ldl_recept_a"/>
    <property type="match status" value="1"/>
</dbReference>
<dbReference type="InterPro" id="IPR023415">
    <property type="entry name" value="LDLR_class-A_CS"/>
</dbReference>
<gene>
    <name evidence="3" type="ORF">DPMN_140696</name>
</gene>
<dbReference type="InterPro" id="IPR036055">
    <property type="entry name" value="LDL_receptor-like_sf"/>
</dbReference>
<comment type="caution">
    <text evidence="2">Lacks conserved residue(s) required for the propagation of feature annotation.</text>
</comment>
<reference evidence="3" key="2">
    <citation type="submission" date="2020-11" db="EMBL/GenBank/DDBJ databases">
        <authorList>
            <person name="McCartney M.A."/>
            <person name="Auch B."/>
            <person name="Kono T."/>
            <person name="Mallez S."/>
            <person name="Becker A."/>
            <person name="Gohl D.M."/>
            <person name="Silverstein K.A.T."/>
            <person name="Koren S."/>
            <person name="Bechman K.B."/>
            <person name="Herman A."/>
            <person name="Abrahante J.E."/>
            <person name="Garbe J."/>
        </authorList>
    </citation>
    <scope>NUCLEOTIDE SEQUENCE</scope>
    <source>
        <strain evidence="3">Duluth1</strain>
        <tissue evidence="3">Whole animal</tissue>
    </source>
</reference>
<dbReference type="PROSITE" id="PS01209">
    <property type="entry name" value="LDLRA_1"/>
    <property type="match status" value="1"/>
</dbReference>
<evidence type="ECO:0000313" key="4">
    <source>
        <dbReference type="Proteomes" id="UP000828390"/>
    </source>
</evidence>
<dbReference type="InterPro" id="IPR002172">
    <property type="entry name" value="LDrepeatLR_classA_rpt"/>
</dbReference>
<dbReference type="CDD" id="cd00112">
    <property type="entry name" value="LDLa"/>
    <property type="match status" value="1"/>
</dbReference>
<dbReference type="SUPFAM" id="SSF57424">
    <property type="entry name" value="LDL receptor-like module"/>
    <property type="match status" value="1"/>
</dbReference>
<comment type="caution">
    <text evidence="3">The sequence shown here is derived from an EMBL/GenBank/DDBJ whole genome shotgun (WGS) entry which is preliminary data.</text>
</comment>
<dbReference type="PROSITE" id="PS50068">
    <property type="entry name" value="LDLRA_2"/>
    <property type="match status" value="1"/>
</dbReference>
<evidence type="ECO:0000256" key="1">
    <source>
        <dbReference type="ARBA" id="ARBA00023157"/>
    </source>
</evidence>
<evidence type="ECO:0000313" key="3">
    <source>
        <dbReference type="EMBL" id="KAH3812270.1"/>
    </source>
</evidence>
<dbReference type="Gene3D" id="4.10.400.10">
    <property type="entry name" value="Low-density Lipoprotein Receptor"/>
    <property type="match status" value="1"/>
</dbReference>
<keyword evidence="4" id="KW-1185">Reference proteome</keyword>
<name>A0A9D4JHM4_DREPO</name>
<evidence type="ECO:0000256" key="2">
    <source>
        <dbReference type="PROSITE-ProRule" id="PRU00124"/>
    </source>
</evidence>
<dbReference type="AlphaFoldDB" id="A0A9D4JHM4"/>
<keyword evidence="1" id="KW-1015">Disulfide bond</keyword>
<protein>
    <submittedName>
        <fullName evidence="3">Uncharacterized protein</fullName>
    </submittedName>
</protein>
<reference evidence="3" key="1">
    <citation type="journal article" date="2019" name="bioRxiv">
        <title>The Genome of the Zebra Mussel, Dreissena polymorpha: A Resource for Invasive Species Research.</title>
        <authorList>
            <person name="McCartney M.A."/>
            <person name="Auch B."/>
            <person name="Kono T."/>
            <person name="Mallez S."/>
            <person name="Zhang Y."/>
            <person name="Obille A."/>
            <person name="Becker A."/>
            <person name="Abrahante J.E."/>
            <person name="Garbe J."/>
            <person name="Badalamenti J.P."/>
            <person name="Herman A."/>
            <person name="Mangelson H."/>
            <person name="Liachko I."/>
            <person name="Sullivan S."/>
            <person name="Sone E.D."/>
            <person name="Koren S."/>
            <person name="Silverstein K.A.T."/>
            <person name="Beckman K.B."/>
            <person name="Gohl D.M."/>
        </authorList>
    </citation>
    <scope>NUCLEOTIDE SEQUENCE</scope>
    <source>
        <strain evidence="3">Duluth1</strain>
        <tissue evidence="3">Whole animal</tissue>
    </source>
</reference>
<dbReference type="SMART" id="SM00192">
    <property type="entry name" value="LDLa"/>
    <property type="match status" value="1"/>
</dbReference>
<organism evidence="3 4">
    <name type="scientific">Dreissena polymorpha</name>
    <name type="common">Zebra mussel</name>
    <name type="synonym">Mytilus polymorpha</name>
    <dbReference type="NCBI Taxonomy" id="45954"/>
    <lineage>
        <taxon>Eukaryota</taxon>
        <taxon>Metazoa</taxon>
        <taxon>Spiralia</taxon>
        <taxon>Lophotrochozoa</taxon>
        <taxon>Mollusca</taxon>
        <taxon>Bivalvia</taxon>
        <taxon>Autobranchia</taxon>
        <taxon>Heteroconchia</taxon>
        <taxon>Euheterodonta</taxon>
        <taxon>Imparidentia</taxon>
        <taxon>Neoheterodontei</taxon>
        <taxon>Myida</taxon>
        <taxon>Dreissenoidea</taxon>
        <taxon>Dreissenidae</taxon>
        <taxon>Dreissena</taxon>
    </lineage>
</organism>
<dbReference type="EMBL" id="JAIWYP010000006">
    <property type="protein sequence ID" value="KAH3812270.1"/>
    <property type="molecule type" value="Genomic_DNA"/>
</dbReference>